<feature type="domain" description="Glycosyltransferase 2-like" evidence="1">
    <location>
        <begin position="6"/>
        <end position="130"/>
    </location>
</feature>
<dbReference type="Gene3D" id="3.90.550.10">
    <property type="entry name" value="Spore Coat Polysaccharide Biosynthesis Protein SpsA, Chain A"/>
    <property type="match status" value="1"/>
</dbReference>
<evidence type="ECO:0000313" key="3">
    <source>
        <dbReference type="Proteomes" id="UP001501207"/>
    </source>
</evidence>
<dbReference type="InterPro" id="IPR001173">
    <property type="entry name" value="Glyco_trans_2-like"/>
</dbReference>
<sequence>MPKIIVIIVTYNGERWIRTCLQDLQKSSCPAEVLVIDNASTDGTPETVRHHFPETVLIANTANTGFGQANNQGLEYALREKADYVFLLNQDAYVCPDTLEQLIRVQQQHAGYGIISPVQLNGSGEKIDDRFRIYLRRNYPEAFVKKIFPLQKEVPALLPVRFVNAAAWLIPRSCLERVGLFHPLFAHYGEDNNYASRAQYHGFKTGVCPTALVRHDRHTPSPDAPALLLRQVRTIPRYILLDLRKPFLLARLLAHRKLRRLYRKGEQLGDAAVMEAATEQLQWMQENREELRRVREEMKQPFRPVKQSS</sequence>
<dbReference type="Pfam" id="PF00535">
    <property type="entry name" value="Glycos_transf_2"/>
    <property type="match status" value="1"/>
</dbReference>
<dbReference type="InterPro" id="IPR029044">
    <property type="entry name" value="Nucleotide-diphossugar_trans"/>
</dbReference>
<accession>A0ABP8FWP2</accession>
<reference evidence="3" key="1">
    <citation type="journal article" date="2019" name="Int. J. Syst. Evol. Microbiol.">
        <title>The Global Catalogue of Microorganisms (GCM) 10K type strain sequencing project: providing services to taxonomists for standard genome sequencing and annotation.</title>
        <authorList>
            <consortium name="The Broad Institute Genomics Platform"/>
            <consortium name="The Broad Institute Genome Sequencing Center for Infectious Disease"/>
            <person name="Wu L."/>
            <person name="Ma J."/>
        </authorList>
    </citation>
    <scope>NUCLEOTIDE SEQUENCE [LARGE SCALE GENOMIC DNA]</scope>
    <source>
        <strain evidence="3">JCM 17664</strain>
    </source>
</reference>
<dbReference type="RefSeq" id="WP_344979275.1">
    <property type="nucleotide sequence ID" value="NZ_BAABFN010000005.1"/>
</dbReference>
<protein>
    <recommendedName>
        <fullName evidence="1">Glycosyltransferase 2-like domain-containing protein</fullName>
    </recommendedName>
</protein>
<dbReference type="PANTHER" id="PTHR43179:SF7">
    <property type="entry name" value="RHAMNOSYLTRANSFERASE WBBL"/>
    <property type="match status" value="1"/>
</dbReference>
<dbReference type="Proteomes" id="UP001501207">
    <property type="component" value="Unassembled WGS sequence"/>
</dbReference>
<organism evidence="2 3">
    <name type="scientific">Compostibacter hankyongensis</name>
    <dbReference type="NCBI Taxonomy" id="1007089"/>
    <lineage>
        <taxon>Bacteria</taxon>
        <taxon>Pseudomonadati</taxon>
        <taxon>Bacteroidota</taxon>
        <taxon>Chitinophagia</taxon>
        <taxon>Chitinophagales</taxon>
        <taxon>Chitinophagaceae</taxon>
        <taxon>Compostibacter</taxon>
    </lineage>
</organism>
<gene>
    <name evidence="2" type="ORF">GCM10023143_22350</name>
</gene>
<dbReference type="EMBL" id="BAABFN010000005">
    <property type="protein sequence ID" value="GAA4312590.1"/>
    <property type="molecule type" value="Genomic_DNA"/>
</dbReference>
<evidence type="ECO:0000313" key="2">
    <source>
        <dbReference type="EMBL" id="GAA4312590.1"/>
    </source>
</evidence>
<proteinExistence type="predicted"/>
<name>A0ABP8FWP2_9BACT</name>
<comment type="caution">
    <text evidence="2">The sequence shown here is derived from an EMBL/GenBank/DDBJ whole genome shotgun (WGS) entry which is preliminary data.</text>
</comment>
<dbReference type="CDD" id="cd04186">
    <property type="entry name" value="GT_2_like_c"/>
    <property type="match status" value="1"/>
</dbReference>
<dbReference type="PANTHER" id="PTHR43179">
    <property type="entry name" value="RHAMNOSYLTRANSFERASE WBBL"/>
    <property type="match status" value="1"/>
</dbReference>
<dbReference type="SUPFAM" id="SSF53448">
    <property type="entry name" value="Nucleotide-diphospho-sugar transferases"/>
    <property type="match status" value="1"/>
</dbReference>
<keyword evidence="3" id="KW-1185">Reference proteome</keyword>
<evidence type="ECO:0000259" key="1">
    <source>
        <dbReference type="Pfam" id="PF00535"/>
    </source>
</evidence>